<sequence>MLYFEENYDLAGIPLPAEIRQVRLRSLVAEFWSSKAEILEMPEPLWVRFLPRGAAIAVLFKATGAVRRRRRLIGTYAMENNSLPRLIGGEGRVPAPIVRIFALGLGLYMRLFVDRIAFASTGAEHLYTALPFVGGIDRKLVEELPSALAAEDTAVDGGSALFVGVLEPRKGVRELMSAWEQVERSEQRATLTLVGPGPLAEEVRDWVAQRPSSRCYLGQRPRQEVLALLRKSQLLVAPSIPYGRWREQIGLPIKEALSVGVTVVTTRQTGLVDWLEEHGHLIVDPPAGRAGIDALAAAITRAFAAPLGRTTVRASLPEVEGRVVSDLWLHRAAL</sequence>
<dbReference type="Proteomes" id="UP000285317">
    <property type="component" value="Chromosome"/>
</dbReference>
<dbReference type="Pfam" id="PF13692">
    <property type="entry name" value="Glyco_trans_1_4"/>
    <property type="match status" value="1"/>
</dbReference>
<evidence type="ECO:0008006" key="3">
    <source>
        <dbReference type="Google" id="ProtNLM"/>
    </source>
</evidence>
<dbReference type="InterPro" id="IPR050194">
    <property type="entry name" value="Glycosyltransferase_grp1"/>
</dbReference>
<dbReference type="AlphaFoldDB" id="A0A3T0SXL2"/>
<organism evidence="1 2">
    <name type="scientific">Rathayibacter festucae DSM 15932</name>
    <dbReference type="NCBI Taxonomy" id="1328866"/>
    <lineage>
        <taxon>Bacteria</taxon>
        <taxon>Bacillati</taxon>
        <taxon>Actinomycetota</taxon>
        <taxon>Actinomycetes</taxon>
        <taxon>Micrococcales</taxon>
        <taxon>Microbacteriaceae</taxon>
        <taxon>Rathayibacter</taxon>
    </lineage>
</organism>
<dbReference type="Gene3D" id="3.40.50.2000">
    <property type="entry name" value="Glycogen Phosphorylase B"/>
    <property type="match status" value="1"/>
</dbReference>
<dbReference type="EMBL" id="CP028137">
    <property type="protein sequence ID" value="AZZ51156.1"/>
    <property type="molecule type" value="Genomic_DNA"/>
</dbReference>
<protein>
    <recommendedName>
        <fullName evidence="3">Glycosyl transferase family 1 domain-containing protein</fullName>
    </recommendedName>
</protein>
<accession>A0A3T0SXL2</accession>
<proteinExistence type="predicted"/>
<evidence type="ECO:0000313" key="1">
    <source>
        <dbReference type="EMBL" id="AZZ51156.1"/>
    </source>
</evidence>
<dbReference type="PANTHER" id="PTHR45947">
    <property type="entry name" value="SULFOQUINOVOSYL TRANSFERASE SQD2"/>
    <property type="match status" value="1"/>
</dbReference>
<gene>
    <name evidence="1" type="ORF">C1I64_03260</name>
</gene>
<name>A0A3T0SXL2_9MICO</name>
<reference evidence="1 2" key="1">
    <citation type="submission" date="2018-03" db="EMBL/GenBank/DDBJ databases">
        <title>Bacteriophage NCPPB3778 and a type I-E CRISPR drive the evolution of the US Biological Select Agent, Rathayibacter toxicus.</title>
        <authorList>
            <person name="Davis E.W.II."/>
            <person name="Tabima J.F."/>
            <person name="Weisberg A.J."/>
            <person name="Dantas Lopes L."/>
            <person name="Wiseman M.S."/>
            <person name="Wiseman M.S."/>
            <person name="Pupko T."/>
            <person name="Belcher M.S."/>
            <person name="Sechler A.J."/>
            <person name="Tancos M.A."/>
            <person name="Schroeder B.K."/>
            <person name="Murray T.D."/>
            <person name="Luster D.G."/>
            <person name="Schneider W.L."/>
            <person name="Rogers E."/>
            <person name="Andreote F.D."/>
            <person name="Grunwald N.J."/>
            <person name="Putnam M.L."/>
            <person name="Chang J.H."/>
        </authorList>
    </citation>
    <scope>NUCLEOTIDE SEQUENCE [LARGE SCALE GENOMIC DNA]</scope>
    <source>
        <strain evidence="1 2">DSM 15932</strain>
    </source>
</reference>
<dbReference type="KEGG" id="rfs:C1I64_03260"/>
<dbReference type="SUPFAM" id="SSF53756">
    <property type="entry name" value="UDP-Glycosyltransferase/glycogen phosphorylase"/>
    <property type="match status" value="1"/>
</dbReference>
<dbReference type="RefSeq" id="WP_127886190.1">
    <property type="nucleotide sequence ID" value="NZ_CP028137.1"/>
</dbReference>
<dbReference type="GO" id="GO:0016757">
    <property type="term" value="F:glycosyltransferase activity"/>
    <property type="evidence" value="ECO:0007669"/>
    <property type="project" value="TreeGrafter"/>
</dbReference>
<dbReference type="PANTHER" id="PTHR45947:SF13">
    <property type="entry name" value="TRANSFERASE"/>
    <property type="match status" value="1"/>
</dbReference>
<evidence type="ECO:0000313" key="2">
    <source>
        <dbReference type="Proteomes" id="UP000285317"/>
    </source>
</evidence>